<sequence>MYKSLDNVIRKTGSEEEWISKLKNIKDYNVLDSEGNSPLTLSAYYGYLDGCKYIINNGGNVDFVDKYCRTPLLCATTSLTISSGISLFERVRDIVYFLIEHNADVNKVGEDGVSSLMNTLDNYCTDIAVTLIKKGAHVNSRNKWQMTPLMYAKGIDINIYQELIEAGAEINAVDELGRNPLYHALYDAQEEFKKNNESITSLLLRQGANINTGDSSRGDTLLHVAASKGHVNLISILLNSGHKLNVQDKEGDTPLIKACKMNKIEAVKKLLEHGADLSLVNERGESAMTHAVSNIIYNGDNQLKEILVEYGAAAPKILGDVDVDEVNENGDTAIILASEVGPLEKLKKLISRGANVNHQNKEGKTALMLACCSAGEEKVELLLKSGADINIQDNYDKTALIYLMDKNYYGDSHRKKFNFLLEAYDINVNLQTRSGMTALMYVCRQTYLEHDYIERLIKKGAKVNIETKKGKTVFSFVKNDFNLKELKALLLKYD</sequence>
<keyword evidence="5" id="KW-1185">Reference proteome</keyword>
<evidence type="ECO:0000256" key="3">
    <source>
        <dbReference type="PROSITE-ProRule" id="PRU00023"/>
    </source>
</evidence>
<feature type="repeat" description="ANK" evidence="3">
    <location>
        <begin position="362"/>
        <end position="394"/>
    </location>
</feature>
<dbReference type="Pfam" id="PF00023">
    <property type="entry name" value="Ank"/>
    <property type="match status" value="1"/>
</dbReference>
<dbReference type="InterPro" id="IPR036770">
    <property type="entry name" value="Ankyrin_rpt-contain_sf"/>
</dbReference>
<organism evidence="4 5">
    <name type="scientific">Chryseotalea sanaruensis</name>
    <dbReference type="NCBI Taxonomy" id="2482724"/>
    <lineage>
        <taxon>Bacteria</taxon>
        <taxon>Pseudomonadati</taxon>
        <taxon>Bacteroidota</taxon>
        <taxon>Cytophagia</taxon>
        <taxon>Cytophagales</taxon>
        <taxon>Chryseotaleaceae</taxon>
        <taxon>Chryseotalea</taxon>
    </lineage>
</organism>
<dbReference type="Gene3D" id="1.25.40.20">
    <property type="entry name" value="Ankyrin repeat-containing domain"/>
    <property type="match status" value="5"/>
</dbReference>
<gene>
    <name evidence="4" type="ORF">SanaruYs_28020</name>
</gene>
<keyword evidence="1" id="KW-0677">Repeat</keyword>
<accession>A0A401UCF6</accession>
<feature type="repeat" description="ANK" evidence="3">
    <location>
        <begin position="434"/>
        <end position="468"/>
    </location>
</feature>
<evidence type="ECO:0000256" key="2">
    <source>
        <dbReference type="ARBA" id="ARBA00023043"/>
    </source>
</evidence>
<evidence type="ECO:0000256" key="1">
    <source>
        <dbReference type="ARBA" id="ARBA00022737"/>
    </source>
</evidence>
<dbReference type="PROSITE" id="PS50088">
    <property type="entry name" value="ANK_REPEAT"/>
    <property type="match status" value="7"/>
</dbReference>
<dbReference type="SMART" id="SM00248">
    <property type="entry name" value="ANK"/>
    <property type="match status" value="12"/>
</dbReference>
<reference evidence="4 5" key="1">
    <citation type="submission" date="2018-11" db="EMBL/GenBank/DDBJ databases">
        <title>Chryseotalea sanarue gen. nov., sp., nov., a member of the family Cytophagaceae, isolated from a brackish lake in Hamamatsu Japan.</title>
        <authorList>
            <person name="Maejima Y."/>
            <person name="Iino T."/>
            <person name="Muraguchi Y."/>
            <person name="Fukuda K."/>
            <person name="Ohkuma M."/>
            <person name="Moriuchi R."/>
            <person name="Dohra H."/>
            <person name="Kimbara K."/>
            <person name="Shintani M."/>
        </authorList>
    </citation>
    <scope>NUCLEOTIDE SEQUENCE [LARGE SCALE GENOMIC DNA]</scope>
    <source>
        <strain evidence="4 5">Ys</strain>
    </source>
</reference>
<name>A0A401UCF6_9BACT</name>
<feature type="repeat" description="ANK" evidence="3">
    <location>
        <begin position="34"/>
        <end position="66"/>
    </location>
</feature>
<keyword evidence="2 3" id="KW-0040">ANK repeat</keyword>
<proteinExistence type="predicted"/>
<dbReference type="Proteomes" id="UP000288227">
    <property type="component" value="Unassembled WGS sequence"/>
</dbReference>
<dbReference type="EMBL" id="BHXQ01000005">
    <property type="protein sequence ID" value="GCC52565.1"/>
    <property type="molecule type" value="Genomic_DNA"/>
</dbReference>
<feature type="repeat" description="ANK" evidence="3">
    <location>
        <begin position="250"/>
        <end position="282"/>
    </location>
</feature>
<feature type="repeat" description="ANK" evidence="3">
    <location>
        <begin position="176"/>
        <end position="215"/>
    </location>
</feature>
<evidence type="ECO:0000313" key="4">
    <source>
        <dbReference type="EMBL" id="GCC52565.1"/>
    </source>
</evidence>
<comment type="caution">
    <text evidence="4">The sequence shown here is derived from an EMBL/GenBank/DDBJ whole genome shotgun (WGS) entry which is preliminary data.</text>
</comment>
<evidence type="ECO:0000313" key="5">
    <source>
        <dbReference type="Proteomes" id="UP000288227"/>
    </source>
</evidence>
<protein>
    <submittedName>
        <fullName evidence="4">Uncharacterized protein</fullName>
    </submittedName>
</protein>
<dbReference type="RefSeq" id="WP_127123222.1">
    <property type="nucleotide sequence ID" value="NZ_BHXQ01000005.1"/>
</dbReference>
<dbReference type="PROSITE" id="PS50297">
    <property type="entry name" value="ANK_REP_REGION"/>
    <property type="match status" value="5"/>
</dbReference>
<dbReference type="PANTHER" id="PTHR24173">
    <property type="entry name" value="ANKYRIN REPEAT CONTAINING"/>
    <property type="match status" value="1"/>
</dbReference>
<dbReference type="SUPFAM" id="SSF48403">
    <property type="entry name" value="Ankyrin repeat"/>
    <property type="match status" value="2"/>
</dbReference>
<feature type="repeat" description="ANK" evidence="3">
    <location>
        <begin position="329"/>
        <end position="361"/>
    </location>
</feature>
<dbReference type="InterPro" id="IPR002110">
    <property type="entry name" value="Ankyrin_rpt"/>
</dbReference>
<dbReference type="PRINTS" id="PR01415">
    <property type="entry name" value="ANKYRIN"/>
</dbReference>
<feature type="repeat" description="ANK" evidence="3">
    <location>
        <begin position="217"/>
        <end position="249"/>
    </location>
</feature>
<dbReference type="Pfam" id="PF12796">
    <property type="entry name" value="Ank_2"/>
    <property type="match status" value="3"/>
</dbReference>
<dbReference type="AlphaFoldDB" id="A0A401UCF6"/>
<dbReference type="OrthoDB" id="2575953at2"/>
<dbReference type="PANTHER" id="PTHR24173:SF74">
    <property type="entry name" value="ANKYRIN REPEAT DOMAIN-CONTAINING PROTEIN 16"/>
    <property type="match status" value="1"/>
</dbReference>